<dbReference type="Proteomes" id="UP000265489">
    <property type="component" value="Unassembled WGS sequence"/>
</dbReference>
<keyword evidence="2" id="KW-0808">Transferase</keyword>
<dbReference type="Gene3D" id="3.40.980.20">
    <property type="entry name" value="Four-carbon acid sugar kinase, nucleotide binding domain"/>
    <property type="match status" value="1"/>
</dbReference>
<sequence>MKLAVIADDFTGGADAASFLKRKNAKVVLVTKIPHKQVECDCLVFALKIRSIPKNEAIESVKQVCEYLKSHPVKHLYYKYCSTFDSTPKGNIGPILDFLLEYYHLNRCIICPSLPENGRTVENGILYVNGIKLAESPLKNHPLNPMWDSYIPNLMKEQSKYPCLILNRKSFDSYYDNCPDRDKHYIIPDYVNIDDAQHIVKLFHNDYLFSGGSGLLEHLFQFHNNEHVFSAKTATKTIVLCGSCSKATKSQIESWINKGKTSYAINPNSNIEELYSYIQESGSEILFYSNAVFGDLTNANRDSTFYSNAKKIESLLSKLGAFAYKNAYNRLIVAGGETSGAITSVLNFTSFYIGKEIAPGVPTLIPTHQPNFHLILKSGNFGNKEFFLEALEE</sequence>
<evidence type="ECO:0000313" key="9">
    <source>
        <dbReference type="EMBL" id="RGU89346.1"/>
    </source>
</evidence>
<dbReference type="Pfam" id="PF07005">
    <property type="entry name" value="SBD_N"/>
    <property type="match status" value="1"/>
</dbReference>
<dbReference type="Gene3D" id="3.40.50.10840">
    <property type="entry name" value="Putative sugar-binding, N-terminal domain"/>
    <property type="match status" value="1"/>
</dbReference>
<comment type="similarity">
    <text evidence="1">Belongs to the four-carbon acid sugar kinase family.</text>
</comment>
<accession>A0A395W634</accession>
<evidence type="ECO:0000259" key="7">
    <source>
        <dbReference type="Pfam" id="PF07005"/>
    </source>
</evidence>
<evidence type="ECO:0000313" key="10">
    <source>
        <dbReference type="Proteomes" id="UP000265489"/>
    </source>
</evidence>
<gene>
    <name evidence="9" type="ORF">DWW32_11705</name>
</gene>
<protein>
    <submittedName>
        <fullName evidence="9">Four-carbon acid sugar kinase family protein</fullName>
    </submittedName>
</protein>
<reference evidence="9 10" key="1">
    <citation type="submission" date="2018-08" db="EMBL/GenBank/DDBJ databases">
        <title>A genome reference for cultivated species of the human gut microbiota.</title>
        <authorList>
            <person name="Zou Y."/>
            <person name="Xue W."/>
            <person name="Luo G."/>
        </authorList>
    </citation>
    <scope>NUCLEOTIDE SEQUENCE [LARGE SCALE GENOMIC DNA]</scope>
    <source>
        <strain evidence="9 10">AF15-20</strain>
    </source>
</reference>
<organism evidence="9 10">
    <name type="scientific">Holdemanella biformis</name>
    <dbReference type="NCBI Taxonomy" id="1735"/>
    <lineage>
        <taxon>Bacteria</taxon>
        <taxon>Bacillati</taxon>
        <taxon>Bacillota</taxon>
        <taxon>Erysipelotrichia</taxon>
        <taxon>Erysipelotrichales</taxon>
        <taxon>Erysipelotrichaceae</taxon>
        <taxon>Holdemanella</taxon>
    </lineage>
</organism>
<evidence type="ECO:0000256" key="3">
    <source>
        <dbReference type="ARBA" id="ARBA00022741"/>
    </source>
</evidence>
<dbReference type="AlphaFoldDB" id="A0A395W634"/>
<dbReference type="GO" id="GO:0005524">
    <property type="term" value="F:ATP binding"/>
    <property type="evidence" value="ECO:0007669"/>
    <property type="project" value="UniProtKB-KW"/>
</dbReference>
<dbReference type="Pfam" id="PF17042">
    <property type="entry name" value="NBD_C"/>
    <property type="match status" value="1"/>
</dbReference>
<dbReference type="GeneID" id="66580550"/>
<dbReference type="InterPro" id="IPR037051">
    <property type="entry name" value="4-carb_acid_sugar_kinase_N_sf"/>
</dbReference>
<keyword evidence="5" id="KW-0067">ATP-binding</keyword>
<evidence type="ECO:0000256" key="1">
    <source>
        <dbReference type="ARBA" id="ARBA00005715"/>
    </source>
</evidence>
<dbReference type="GO" id="GO:0016301">
    <property type="term" value="F:kinase activity"/>
    <property type="evidence" value="ECO:0007669"/>
    <property type="project" value="UniProtKB-KW"/>
</dbReference>
<evidence type="ECO:0000256" key="4">
    <source>
        <dbReference type="ARBA" id="ARBA00022777"/>
    </source>
</evidence>
<keyword evidence="4 9" id="KW-0418">Kinase</keyword>
<dbReference type="EMBL" id="QRYQ01000031">
    <property type="protein sequence ID" value="RGU89346.1"/>
    <property type="molecule type" value="Genomic_DNA"/>
</dbReference>
<name>A0A395W634_9FIRM</name>
<evidence type="ECO:0000256" key="2">
    <source>
        <dbReference type="ARBA" id="ARBA00022679"/>
    </source>
</evidence>
<dbReference type="SUPFAM" id="SSF142764">
    <property type="entry name" value="YgbK-like"/>
    <property type="match status" value="1"/>
</dbReference>
<keyword evidence="3" id="KW-0547">Nucleotide-binding</keyword>
<feature type="domain" description="Four-carbon acid sugar kinase nucleotide binding" evidence="8">
    <location>
        <begin position="239"/>
        <end position="387"/>
    </location>
</feature>
<proteinExistence type="inferred from homology"/>
<dbReference type="RefSeq" id="WP_118325868.1">
    <property type="nucleotide sequence ID" value="NZ_QRYH01000030.1"/>
</dbReference>
<evidence type="ECO:0000256" key="5">
    <source>
        <dbReference type="ARBA" id="ARBA00022840"/>
    </source>
</evidence>
<feature type="domain" description="Four-carbon acid sugar kinase N-terminal" evidence="7">
    <location>
        <begin position="3"/>
        <end position="219"/>
    </location>
</feature>
<keyword evidence="6" id="KW-0119">Carbohydrate metabolism</keyword>
<comment type="caution">
    <text evidence="9">The sequence shown here is derived from an EMBL/GenBank/DDBJ whole genome shotgun (WGS) entry which is preliminary data.</text>
</comment>
<evidence type="ECO:0000256" key="6">
    <source>
        <dbReference type="ARBA" id="ARBA00023277"/>
    </source>
</evidence>
<evidence type="ECO:0000259" key="8">
    <source>
        <dbReference type="Pfam" id="PF17042"/>
    </source>
</evidence>
<dbReference type="InterPro" id="IPR042213">
    <property type="entry name" value="NBD_C_sf"/>
</dbReference>
<dbReference type="InterPro" id="IPR010737">
    <property type="entry name" value="4-carb_acid_sugar_kinase_N"/>
</dbReference>
<dbReference type="InterPro" id="IPR031475">
    <property type="entry name" value="NBD_C"/>
</dbReference>